<comment type="caution">
    <text evidence="2">The sequence shown here is derived from an EMBL/GenBank/DDBJ whole genome shotgun (WGS) entry which is preliminary data.</text>
</comment>
<dbReference type="AlphaFoldDB" id="A0A0F9FD27"/>
<protein>
    <submittedName>
        <fullName evidence="2">Uncharacterized protein</fullName>
    </submittedName>
</protein>
<feature type="compositionally biased region" description="Gly residues" evidence="1">
    <location>
        <begin position="52"/>
        <end position="63"/>
    </location>
</feature>
<gene>
    <name evidence="2" type="ORF">LCGC14_2257870</name>
</gene>
<proteinExistence type="predicted"/>
<sequence length="118" mass="12242">IHIPTGLSDDELDALLGRTKQDAINSGFFNPSGGIQTQQFLPGGPQLPPGMRPGGLFPGGIPIEGGGGFDKFNPKLAGGIPINNINLLQSPNLSTANLPSPNPDLFKNQVRNLKGGGF</sequence>
<feature type="region of interest" description="Disordered" evidence="1">
    <location>
        <begin position="34"/>
        <end position="63"/>
    </location>
</feature>
<dbReference type="EMBL" id="LAZR01030927">
    <property type="protein sequence ID" value="KKL55190.1"/>
    <property type="molecule type" value="Genomic_DNA"/>
</dbReference>
<evidence type="ECO:0000256" key="1">
    <source>
        <dbReference type="SAM" id="MobiDB-lite"/>
    </source>
</evidence>
<feature type="non-terminal residue" evidence="2">
    <location>
        <position position="1"/>
    </location>
</feature>
<accession>A0A0F9FD27</accession>
<evidence type="ECO:0000313" key="2">
    <source>
        <dbReference type="EMBL" id="KKL55190.1"/>
    </source>
</evidence>
<name>A0A0F9FD27_9ZZZZ</name>
<organism evidence="2">
    <name type="scientific">marine sediment metagenome</name>
    <dbReference type="NCBI Taxonomy" id="412755"/>
    <lineage>
        <taxon>unclassified sequences</taxon>
        <taxon>metagenomes</taxon>
        <taxon>ecological metagenomes</taxon>
    </lineage>
</organism>
<reference evidence="2" key="1">
    <citation type="journal article" date="2015" name="Nature">
        <title>Complex archaea that bridge the gap between prokaryotes and eukaryotes.</title>
        <authorList>
            <person name="Spang A."/>
            <person name="Saw J.H."/>
            <person name="Jorgensen S.L."/>
            <person name="Zaremba-Niedzwiedzka K."/>
            <person name="Martijn J."/>
            <person name="Lind A.E."/>
            <person name="van Eijk R."/>
            <person name="Schleper C."/>
            <person name="Guy L."/>
            <person name="Ettema T.J."/>
        </authorList>
    </citation>
    <scope>NUCLEOTIDE SEQUENCE</scope>
</reference>